<sequence length="525" mass="59818">MSGTPVSAMINSTRTMITLGRFLAFLLLCSGLLNPPTVGASADPDEQIICGGIVIAEKALLRSEPDSGSAVIKKLQFGTPFYSLGDPEVPKRSNRRDYPGREPPPWFHVLLPDSTTYGWIAGTEGREAVFVYTGLEGPDFHLLWYIGSRRDDFAYQRYLVGLRSLHEKNYETAERLFRQLLDNQPEVEIRYYDNYILTRGSARTGASMGLAIMYRSMREYEKALEHYEMIVSDSTIPTEARAKAGLMMIRIYDHDLRDHDSGLQTAYRIMVAFPGQPTNGFEHYGKADVEAGEYAFRMLSEEPPSPPELLIHGHKMIGLASDPTVKMIGHVLLCKGYRRQKEYERLKDTAMQAVLRWPTATGAGYKEDMRVDYSREVLELVVESLTEDLDDYDQALAFCEELISETEHPTLHKNLLCARARLLDVLQTSKEAVVSAYQECNHWRVRKRLNTILSFQEYEAIISVGQVAVKSRPARQAKDLFILSKRNRVTVLYEDPKRYDQEDWLKIQASGDRIGWVERSTFTPE</sequence>
<accession>A0A523UVU6</accession>
<feature type="coiled-coil region" evidence="1">
    <location>
        <begin position="375"/>
        <end position="402"/>
    </location>
</feature>
<comment type="caution">
    <text evidence="2">The sequence shown here is derived from an EMBL/GenBank/DDBJ whole genome shotgun (WGS) entry which is preliminary data.</text>
</comment>
<keyword evidence="1" id="KW-0175">Coiled coil</keyword>
<organism evidence="2 3">
    <name type="scientific">candidate division TA06 bacterium</name>
    <dbReference type="NCBI Taxonomy" id="2250710"/>
    <lineage>
        <taxon>Bacteria</taxon>
        <taxon>Bacteria division TA06</taxon>
    </lineage>
</organism>
<protein>
    <submittedName>
        <fullName evidence="2">SH3 domain-containing protein</fullName>
    </submittedName>
</protein>
<name>A0A523UVU6_UNCT6</name>
<dbReference type="Proteomes" id="UP000315525">
    <property type="component" value="Unassembled WGS sequence"/>
</dbReference>
<evidence type="ECO:0000256" key="1">
    <source>
        <dbReference type="SAM" id="Coils"/>
    </source>
</evidence>
<proteinExistence type="predicted"/>
<dbReference type="EMBL" id="SOJN01000046">
    <property type="protein sequence ID" value="TET46675.1"/>
    <property type="molecule type" value="Genomic_DNA"/>
</dbReference>
<dbReference type="InterPro" id="IPR011990">
    <property type="entry name" value="TPR-like_helical_dom_sf"/>
</dbReference>
<evidence type="ECO:0000313" key="3">
    <source>
        <dbReference type="Proteomes" id="UP000315525"/>
    </source>
</evidence>
<reference evidence="2 3" key="1">
    <citation type="submission" date="2019-03" db="EMBL/GenBank/DDBJ databases">
        <title>Metabolic potential of uncultured bacteria and archaea associated with petroleum seepage in deep-sea sediments.</title>
        <authorList>
            <person name="Dong X."/>
            <person name="Hubert C."/>
        </authorList>
    </citation>
    <scope>NUCLEOTIDE SEQUENCE [LARGE SCALE GENOMIC DNA]</scope>
    <source>
        <strain evidence="2">E44_bin18</strain>
    </source>
</reference>
<evidence type="ECO:0000313" key="2">
    <source>
        <dbReference type="EMBL" id="TET46675.1"/>
    </source>
</evidence>
<dbReference type="Gene3D" id="2.30.30.40">
    <property type="entry name" value="SH3 Domains"/>
    <property type="match status" value="1"/>
</dbReference>
<dbReference type="SUPFAM" id="SSF48452">
    <property type="entry name" value="TPR-like"/>
    <property type="match status" value="1"/>
</dbReference>
<dbReference type="AlphaFoldDB" id="A0A523UVU6"/>
<dbReference type="Gene3D" id="1.25.40.10">
    <property type="entry name" value="Tetratricopeptide repeat domain"/>
    <property type="match status" value="1"/>
</dbReference>
<gene>
    <name evidence="2" type="ORF">E3J62_03480</name>
</gene>